<sequence>MNLIRYTTFILLDSTQHPPYVGADFNMLGKSR</sequence>
<organism evidence="1">
    <name type="scientific">marine metagenome</name>
    <dbReference type="NCBI Taxonomy" id="408172"/>
    <lineage>
        <taxon>unclassified sequences</taxon>
        <taxon>metagenomes</taxon>
        <taxon>ecological metagenomes</taxon>
    </lineage>
</organism>
<reference evidence="1" key="1">
    <citation type="submission" date="2018-05" db="EMBL/GenBank/DDBJ databases">
        <authorList>
            <person name="Lanie J.A."/>
            <person name="Ng W.-L."/>
            <person name="Kazmierczak K.M."/>
            <person name="Andrzejewski T.M."/>
            <person name="Davidsen T.M."/>
            <person name="Wayne K.J."/>
            <person name="Tettelin H."/>
            <person name="Glass J.I."/>
            <person name="Rusch D."/>
            <person name="Podicherti R."/>
            <person name="Tsui H.-C.T."/>
            <person name="Winkler M.E."/>
        </authorList>
    </citation>
    <scope>NUCLEOTIDE SEQUENCE</scope>
</reference>
<accession>A0A382Q5Y9</accession>
<gene>
    <name evidence="1" type="ORF">METZ01_LOCUS333244</name>
</gene>
<name>A0A382Q5Y9_9ZZZZ</name>
<proteinExistence type="predicted"/>
<dbReference type="AlphaFoldDB" id="A0A382Q5Y9"/>
<protein>
    <submittedName>
        <fullName evidence="1">Uncharacterized protein</fullName>
    </submittedName>
</protein>
<dbReference type="EMBL" id="UINC01111865">
    <property type="protein sequence ID" value="SVC80390.1"/>
    <property type="molecule type" value="Genomic_DNA"/>
</dbReference>
<evidence type="ECO:0000313" key="1">
    <source>
        <dbReference type="EMBL" id="SVC80390.1"/>
    </source>
</evidence>